<gene>
    <name evidence="2" type="ORF">ROHU_000281</name>
</gene>
<dbReference type="EMBL" id="QBIY01001895">
    <property type="protein sequence ID" value="RXN39333.1"/>
    <property type="molecule type" value="Genomic_DNA"/>
</dbReference>
<keyword evidence="3" id="KW-1185">Reference proteome</keyword>
<dbReference type="Proteomes" id="UP000290572">
    <property type="component" value="Unassembled WGS sequence"/>
</dbReference>
<reference evidence="2 3" key="1">
    <citation type="submission" date="2018-03" db="EMBL/GenBank/DDBJ databases">
        <title>Draft genome sequence of Rohu Carp (Labeo rohita).</title>
        <authorList>
            <person name="Das P."/>
            <person name="Kushwaha B."/>
            <person name="Joshi C.G."/>
            <person name="Kumar D."/>
            <person name="Nagpure N.S."/>
            <person name="Sahoo L."/>
            <person name="Das S.P."/>
            <person name="Bit A."/>
            <person name="Patnaik S."/>
            <person name="Meher P.K."/>
            <person name="Jayasankar P."/>
            <person name="Koringa P.G."/>
            <person name="Patel N.V."/>
            <person name="Hinsu A.T."/>
            <person name="Kumar R."/>
            <person name="Pandey M."/>
            <person name="Agarwal S."/>
            <person name="Srivastava S."/>
            <person name="Singh M."/>
            <person name="Iquebal M.A."/>
            <person name="Jaiswal S."/>
            <person name="Angadi U.B."/>
            <person name="Kumar N."/>
            <person name="Raza M."/>
            <person name="Shah T.M."/>
            <person name="Rai A."/>
            <person name="Jena J.K."/>
        </authorList>
    </citation>
    <scope>NUCLEOTIDE SEQUENCE [LARGE SCALE GENOMIC DNA]</scope>
    <source>
        <strain evidence="2">DASCIFA01</strain>
        <tissue evidence="2">Testis</tissue>
    </source>
</reference>
<sequence length="103" mass="11923">MRRALSKRRHRTTTEAVYEEIQHRPTNRHSLFTQRGSALSEERHSGYEDADELLSAKPEGVTTEYHNDFSTTKGPTEEQQITPENYDDVIDVGLRHQATVYFS</sequence>
<feature type="region of interest" description="Disordered" evidence="1">
    <location>
        <begin position="25"/>
        <end position="50"/>
    </location>
</feature>
<accession>A0A498P518</accession>
<comment type="caution">
    <text evidence="2">The sequence shown here is derived from an EMBL/GenBank/DDBJ whole genome shotgun (WGS) entry which is preliminary data.</text>
</comment>
<evidence type="ECO:0000313" key="3">
    <source>
        <dbReference type="Proteomes" id="UP000290572"/>
    </source>
</evidence>
<name>A0A498P518_LABRO</name>
<organism evidence="2 3">
    <name type="scientific">Labeo rohita</name>
    <name type="common">Indian major carp</name>
    <name type="synonym">Cyprinus rohita</name>
    <dbReference type="NCBI Taxonomy" id="84645"/>
    <lineage>
        <taxon>Eukaryota</taxon>
        <taxon>Metazoa</taxon>
        <taxon>Chordata</taxon>
        <taxon>Craniata</taxon>
        <taxon>Vertebrata</taxon>
        <taxon>Euteleostomi</taxon>
        <taxon>Actinopterygii</taxon>
        <taxon>Neopterygii</taxon>
        <taxon>Teleostei</taxon>
        <taxon>Ostariophysi</taxon>
        <taxon>Cypriniformes</taxon>
        <taxon>Cyprinidae</taxon>
        <taxon>Labeoninae</taxon>
        <taxon>Labeonini</taxon>
        <taxon>Labeo</taxon>
    </lineage>
</organism>
<evidence type="ECO:0000313" key="2">
    <source>
        <dbReference type="EMBL" id="RXN39333.1"/>
    </source>
</evidence>
<keyword evidence="2" id="KW-0675">Receptor</keyword>
<feature type="compositionally biased region" description="Polar residues" evidence="1">
    <location>
        <begin position="28"/>
        <end position="37"/>
    </location>
</feature>
<evidence type="ECO:0000256" key="1">
    <source>
        <dbReference type="SAM" id="MobiDB-lite"/>
    </source>
</evidence>
<dbReference type="AlphaFoldDB" id="A0A498P518"/>
<proteinExistence type="predicted"/>
<protein>
    <submittedName>
        <fullName evidence="2">Scavenger receptor cysteine-rich type 1 M130-like protein</fullName>
    </submittedName>
</protein>